<sequence>MVSSLSFGSFSMKKTKLIGLVNVK</sequence>
<dbReference type="AlphaFoldDB" id="A0A0B0PWF6"/>
<protein>
    <submittedName>
        <fullName evidence="1">Uncharacterized protein</fullName>
    </submittedName>
</protein>
<gene>
    <name evidence="1" type="ORF">F383_13714</name>
</gene>
<dbReference type="EMBL" id="KN446376">
    <property type="protein sequence ID" value="KHG28774.1"/>
    <property type="molecule type" value="Genomic_DNA"/>
</dbReference>
<accession>A0A0B0PWF6</accession>
<evidence type="ECO:0000313" key="2">
    <source>
        <dbReference type="Proteomes" id="UP000032142"/>
    </source>
</evidence>
<organism evidence="1 2">
    <name type="scientific">Gossypium arboreum</name>
    <name type="common">Tree cotton</name>
    <name type="synonym">Gossypium nanking</name>
    <dbReference type="NCBI Taxonomy" id="29729"/>
    <lineage>
        <taxon>Eukaryota</taxon>
        <taxon>Viridiplantae</taxon>
        <taxon>Streptophyta</taxon>
        <taxon>Embryophyta</taxon>
        <taxon>Tracheophyta</taxon>
        <taxon>Spermatophyta</taxon>
        <taxon>Magnoliopsida</taxon>
        <taxon>eudicotyledons</taxon>
        <taxon>Gunneridae</taxon>
        <taxon>Pentapetalae</taxon>
        <taxon>rosids</taxon>
        <taxon>malvids</taxon>
        <taxon>Malvales</taxon>
        <taxon>Malvaceae</taxon>
        <taxon>Malvoideae</taxon>
        <taxon>Gossypium</taxon>
    </lineage>
</organism>
<keyword evidence="2" id="KW-1185">Reference proteome</keyword>
<dbReference type="Proteomes" id="UP000032142">
    <property type="component" value="Unassembled WGS sequence"/>
</dbReference>
<evidence type="ECO:0000313" key="1">
    <source>
        <dbReference type="EMBL" id="KHG28774.1"/>
    </source>
</evidence>
<name>A0A0B0PWF6_GOSAR</name>
<reference evidence="2" key="1">
    <citation type="submission" date="2014-09" db="EMBL/GenBank/DDBJ databases">
        <authorList>
            <person name="Mudge J."/>
            <person name="Ramaraj T."/>
            <person name="Lindquist I.E."/>
            <person name="Bharti A.K."/>
            <person name="Sundararajan A."/>
            <person name="Cameron C.T."/>
            <person name="Woodward J.E."/>
            <person name="May G.D."/>
            <person name="Brubaker C."/>
            <person name="Broadhvest J."/>
            <person name="Wilkins T.A."/>
        </authorList>
    </citation>
    <scope>NUCLEOTIDE SEQUENCE</scope>
    <source>
        <strain evidence="2">cv. AKA8401</strain>
    </source>
</reference>
<proteinExistence type="predicted"/>